<keyword evidence="1" id="KW-0547">Nucleotide-binding</keyword>
<keyword evidence="5" id="KW-1185">Reference proteome</keyword>
<dbReference type="SUPFAM" id="SSF52540">
    <property type="entry name" value="P-loop containing nucleoside triphosphate hydrolases"/>
    <property type="match status" value="1"/>
</dbReference>
<dbReference type="PROSITE" id="PS00211">
    <property type="entry name" value="ABC_TRANSPORTER_1"/>
    <property type="match status" value="1"/>
</dbReference>
<dbReference type="InterPro" id="IPR003593">
    <property type="entry name" value="AAA+_ATPase"/>
</dbReference>
<keyword evidence="2 4" id="KW-0067">ATP-binding</keyword>
<comment type="caution">
    <text evidence="4">The sequence shown here is derived from an EMBL/GenBank/DDBJ whole genome shotgun (WGS) entry which is preliminary data.</text>
</comment>
<name>A0ABR8SVY8_9BACL</name>
<reference evidence="4 5" key="1">
    <citation type="submission" date="2020-08" db="EMBL/GenBank/DDBJ databases">
        <title>A Genomic Blueprint of the Chicken Gut Microbiome.</title>
        <authorList>
            <person name="Gilroy R."/>
            <person name="Ravi A."/>
            <person name="Getino M."/>
            <person name="Pursley I."/>
            <person name="Horton D.L."/>
            <person name="Alikhan N.-F."/>
            <person name="Baker D."/>
            <person name="Gharbi K."/>
            <person name="Hall N."/>
            <person name="Watson M."/>
            <person name="Adriaenssens E.M."/>
            <person name="Foster-Nyarko E."/>
            <person name="Jarju S."/>
            <person name="Secka A."/>
            <person name="Antonio M."/>
            <person name="Oren A."/>
            <person name="Chaudhuri R."/>
            <person name="La Ragione R.M."/>
            <person name="Hildebrand F."/>
            <person name="Pallen M.J."/>
        </authorList>
    </citation>
    <scope>NUCLEOTIDE SEQUENCE [LARGE SCALE GENOMIC DNA]</scope>
    <source>
        <strain evidence="4 5">Sa2BVA9</strain>
    </source>
</reference>
<evidence type="ECO:0000313" key="5">
    <source>
        <dbReference type="Proteomes" id="UP000608071"/>
    </source>
</evidence>
<sequence length="217" mass="24635">MNIIELVNVSKSYKGNLLFNQVNATFEQGKIYGITGANGSGKSVLFKCICGFIHPDQGEVKIHPNYMDNGGQFPRNFGIIIDRPGYMGNKTGFENLQRWAEIQNKITDQDIKDVMRLVGLDPDTKQKMRNYSLGMKQKIAIAQAIMENQKVLLLDEPFNALDSDSVDNIRQLLLRFRQEGKTVLLTSHNQEDINLLCDEVYRIDNQKLSHVKSQVTV</sequence>
<dbReference type="CDD" id="cd03230">
    <property type="entry name" value="ABC_DR_subfamily_A"/>
    <property type="match status" value="1"/>
</dbReference>
<dbReference type="PROSITE" id="PS50893">
    <property type="entry name" value="ABC_TRANSPORTER_2"/>
    <property type="match status" value="1"/>
</dbReference>
<evidence type="ECO:0000313" key="4">
    <source>
        <dbReference type="EMBL" id="MBD7967674.1"/>
    </source>
</evidence>
<dbReference type="Gene3D" id="3.40.50.300">
    <property type="entry name" value="P-loop containing nucleotide triphosphate hydrolases"/>
    <property type="match status" value="1"/>
</dbReference>
<dbReference type="InterPro" id="IPR017871">
    <property type="entry name" value="ABC_transporter-like_CS"/>
</dbReference>
<evidence type="ECO:0000256" key="2">
    <source>
        <dbReference type="ARBA" id="ARBA00022840"/>
    </source>
</evidence>
<dbReference type="InterPro" id="IPR027417">
    <property type="entry name" value="P-loop_NTPase"/>
</dbReference>
<feature type="domain" description="ABC transporter" evidence="3">
    <location>
        <begin position="4"/>
        <end position="217"/>
    </location>
</feature>
<dbReference type="Pfam" id="PF00005">
    <property type="entry name" value="ABC_tran"/>
    <property type="match status" value="1"/>
</dbReference>
<dbReference type="PANTHER" id="PTHR43158">
    <property type="entry name" value="SKFA PEPTIDE EXPORT ATP-BINDING PROTEIN SKFE"/>
    <property type="match status" value="1"/>
</dbReference>
<gene>
    <name evidence="4" type="ORF">H9647_06335</name>
</gene>
<dbReference type="RefSeq" id="WP_191798919.1">
    <property type="nucleotide sequence ID" value="NZ_JACSQL010000002.1"/>
</dbReference>
<protein>
    <submittedName>
        <fullName evidence="4">ABC transporter ATP-binding protein</fullName>
    </submittedName>
</protein>
<dbReference type="Proteomes" id="UP000608071">
    <property type="component" value="Unassembled WGS sequence"/>
</dbReference>
<evidence type="ECO:0000256" key="1">
    <source>
        <dbReference type="ARBA" id="ARBA00022741"/>
    </source>
</evidence>
<dbReference type="SMART" id="SM00382">
    <property type="entry name" value="AAA"/>
    <property type="match status" value="1"/>
</dbReference>
<proteinExistence type="predicted"/>
<dbReference type="EMBL" id="JACSQL010000002">
    <property type="protein sequence ID" value="MBD7967674.1"/>
    <property type="molecule type" value="Genomic_DNA"/>
</dbReference>
<organism evidence="4 5">
    <name type="scientific">Paenibacillus gallinarum</name>
    <dbReference type="NCBI Taxonomy" id="2762232"/>
    <lineage>
        <taxon>Bacteria</taxon>
        <taxon>Bacillati</taxon>
        <taxon>Bacillota</taxon>
        <taxon>Bacilli</taxon>
        <taxon>Bacillales</taxon>
        <taxon>Paenibacillaceae</taxon>
        <taxon>Paenibacillus</taxon>
    </lineage>
</organism>
<dbReference type="InterPro" id="IPR003439">
    <property type="entry name" value="ABC_transporter-like_ATP-bd"/>
</dbReference>
<evidence type="ECO:0000259" key="3">
    <source>
        <dbReference type="PROSITE" id="PS50893"/>
    </source>
</evidence>
<dbReference type="PANTHER" id="PTHR43158:SF7">
    <property type="entry name" value="ABC TRANSPORTER, ATP-BINDING PROTEIN"/>
    <property type="match status" value="1"/>
</dbReference>
<accession>A0ABR8SVY8</accession>
<dbReference type="GO" id="GO:0005524">
    <property type="term" value="F:ATP binding"/>
    <property type="evidence" value="ECO:0007669"/>
    <property type="project" value="UniProtKB-KW"/>
</dbReference>